<gene>
    <name evidence="2" type="ORF">OS493_013443</name>
</gene>
<dbReference type="InterPro" id="IPR000719">
    <property type="entry name" value="Prot_kinase_dom"/>
</dbReference>
<organism evidence="2 3">
    <name type="scientific">Desmophyllum pertusum</name>
    <dbReference type="NCBI Taxonomy" id="174260"/>
    <lineage>
        <taxon>Eukaryota</taxon>
        <taxon>Metazoa</taxon>
        <taxon>Cnidaria</taxon>
        <taxon>Anthozoa</taxon>
        <taxon>Hexacorallia</taxon>
        <taxon>Scleractinia</taxon>
        <taxon>Caryophylliina</taxon>
        <taxon>Caryophylliidae</taxon>
        <taxon>Desmophyllum</taxon>
    </lineage>
</organism>
<dbReference type="GO" id="GO:0007169">
    <property type="term" value="P:cell surface receptor protein tyrosine kinase signaling pathway"/>
    <property type="evidence" value="ECO:0007669"/>
    <property type="project" value="TreeGrafter"/>
</dbReference>
<evidence type="ECO:0000313" key="2">
    <source>
        <dbReference type="EMBL" id="KAJ7336066.1"/>
    </source>
</evidence>
<dbReference type="EMBL" id="MU827783">
    <property type="protein sequence ID" value="KAJ7336066.1"/>
    <property type="molecule type" value="Genomic_DNA"/>
</dbReference>
<dbReference type="PANTHER" id="PTHR24416:SF617">
    <property type="entry name" value="RET ONCOGENE, ISOFORM A"/>
    <property type="match status" value="1"/>
</dbReference>
<dbReference type="Pfam" id="PF07714">
    <property type="entry name" value="PK_Tyr_Ser-Thr"/>
    <property type="match status" value="1"/>
</dbReference>
<reference evidence="2" key="1">
    <citation type="submission" date="2023-01" db="EMBL/GenBank/DDBJ databases">
        <title>Genome assembly of the deep-sea coral Lophelia pertusa.</title>
        <authorList>
            <person name="Herrera S."/>
            <person name="Cordes E."/>
        </authorList>
    </citation>
    <scope>NUCLEOTIDE SEQUENCE</scope>
    <source>
        <strain evidence="2">USNM1676648</strain>
        <tissue evidence="2">Polyp</tissue>
    </source>
</reference>
<dbReference type="GO" id="GO:0043235">
    <property type="term" value="C:receptor complex"/>
    <property type="evidence" value="ECO:0007669"/>
    <property type="project" value="TreeGrafter"/>
</dbReference>
<dbReference type="InterPro" id="IPR020635">
    <property type="entry name" value="Tyr_kinase_cat_dom"/>
</dbReference>
<dbReference type="InterPro" id="IPR001245">
    <property type="entry name" value="Ser-Thr/Tyr_kinase_cat_dom"/>
</dbReference>
<sequence>MADCASQVGEGLGSCELQLSNPDEHGWSFGVLLWEFCTMGGNPYPGVNNKEMYNLLKTGYRMEKPDTCSDKLYQLVLNCWKEDPSERPTFEIVTRSLEEMMQEDTPYLDFGSLDESKEYYCSEKLSEDDVTD</sequence>
<accession>A0A9W9YDL9</accession>
<dbReference type="Gene3D" id="1.10.510.10">
    <property type="entry name" value="Transferase(Phosphotransferase) domain 1"/>
    <property type="match status" value="1"/>
</dbReference>
<dbReference type="FunFam" id="1.10.510.10:FF:001346">
    <property type="entry name" value="Uncharacterized protein"/>
    <property type="match status" value="1"/>
</dbReference>
<dbReference type="GO" id="GO:0005524">
    <property type="term" value="F:ATP binding"/>
    <property type="evidence" value="ECO:0007669"/>
    <property type="project" value="InterPro"/>
</dbReference>
<protein>
    <recommendedName>
        <fullName evidence="1">Protein kinase domain-containing protein</fullName>
    </recommendedName>
</protein>
<comment type="caution">
    <text evidence="2">The sequence shown here is derived from an EMBL/GenBank/DDBJ whole genome shotgun (WGS) entry which is preliminary data.</text>
</comment>
<dbReference type="SUPFAM" id="SSF56112">
    <property type="entry name" value="Protein kinase-like (PK-like)"/>
    <property type="match status" value="1"/>
</dbReference>
<proteinExistence type="predicted"/>
<evidence type="ECO:0000259" key="1">
    <source>
        <dbReference type="PROSITE" id="PS50011"/>
    </source>
</evidence>
<dbReference type="GO" id="GO:0004714">
    <property type="term" value="F:transmembrane receptor protein tyrosine kinase activity"/>
    <property type="evidence" value="ECO:0007669"/>
    <property type="project" value="TreeGrafter"/>
</dbReference>
<dbReference type="OrthoDB" id="10059265at2759"/>
<evidence type="ECO:0000313" key="3">
    <source>
        <dbReference type="Proteomes" id="UP001163046"/>
    </source>
</evidence>
<dbReference type="InterPro" id="IPR011009">
    <property type="entry name" value="Kinase-like_dom_sf"/>
</dbReference>
<dbReference type="PROSITE" id="PS50011">
    <property type="entry name" value="PROTEIN_KINASE_DOM"/>
    <property type="match status" value="1"/>
</dbReference>
<dbReference type="GO" id="GO:0005886">
    <property type="term" value="C:plasma membrane"/>
    <property type="evidence" value="ECO:0007669"/>
    <property type="project" value="TreeGrafter"/>
</dbReference>
<dbReference type="InterPro" id="IPR050122">
    <property type="entry name" value="RTK"/>
</dbReference>
<dbReference type="AlphaFoldDB" id="A0A9W9YDL9"/>
<dbReference type="PRINTS" id="PR00109">
    <property type="entry name" value="TYRKINASE"/>
</dbReference>
<feature type="domain" description="Protein kinase" evidence="1">
    <location>
        <begin position="1"/>
        <end position="108"/>
    </location>
</feature>
<name>A0A9W9YDL9_9CNID</name>
<keyword evidence="3" id="KW-1185">Reference proteome</keyword>
<dbReference type="PANTHER" id="PTHR24416">
    <property type="entry name" value="TYROSINE-PROTEIN KINASE RECEPTOR"/>
    <property type="match status" value="1"/>
</dbReference>
<dbReference type="SMART" id="SM00219">
    <property type="entry name" value="TyrKc"/>
    <property type="match status" value="1"/>
</dbReference>
<dbReference type="Proteomes" id="UP001163046">
    <property type="component" value="Unassembled WGS sequence"/>
</dbReference>